<name>A0A8H7VZ17_9HELO</name>
<dbReference type="InterPro" id="IPR050121">
    <property type="entry name" value="Cytochrome_P450_monoxygenase"/>
</dbReference>
<comment type="pathway">
    <text evidence="2">Hormone biosynthesis.</text>
</comment>
<dbReference type="Pfam" id="PF00067">
    <property type="entry name" value="p450"/>
    <property type="match status" value="1"/>
</dbReference>
<dbReference type="GO" id="GO:0016705">
    <property type="term" value="F:oxidoreductase activity, acting on paired donors, with incorporation or reduction of molecular oxygen"/>
    <property type="evidence" value="ECO:0007669"/>
    <property type="project" value="InterPro"/>
</dbReference>
<comment type="cofactor">
    <cofactor evidence="1 10">
        <name>heme</name>
        <dbReference type="ChEBI" id="CHEBI:30413"/>
    </cofactor>
</comment>
<dbReference type="OrthoDB" id="1470350at2759"/>
<evidence type="ECO:0000256" key="3">
    <source>
        <dbReference type="ARBA" id="ARBA00010617"/>
    </source>
</evidence>
<dbReference type="Proteomes" id="UP000664132">
    <property type="component" value="Unassembled WGS sequence"/>
</dbReference>
<sequence length="499" mass="56445">MSSLADLLGFLASHWILATFLALATWHSVRVFRSWYRLRHFKGPTIAALTRFWLARKISAGGMHHDLQAVNEKYGSLARVGPNDLVAGDPAIIKRMMAVRSPYTRSDWYVGVRFDPVKDNVSSERDEKKHNELRAMMAPGYSGKENEDLEGTIDRNIQVLVNLIRTKYLSTETETKPMDFARKAQYLTLDVISDAAYREAFGYLRTDSDMYDFIATVENVFSSALMVTIFPWLNWVLRLSILKAVMPSDKDPLGMGKILGITNGVVAKRFGPDKKVEKDMLGSFIAHGLTQDQAESETVLQILAGSDTTATAMRAIMLHLVMSPRVVEKLRAEIDSHDISSPITDAEARKMPYLQAVIKEGLRIFPPVVGLMSKEVPPGGDTIDGVFIPGGTKIGYGMYGVFHNKAMWGEDPAVYRPERWLDKDEEKLREMDSTLDLVFGYGKWKCLGSVVAWMELNKLFVELFRQFDFNVVNPMRPMRSVCYGLFFQSEFWLTVYELA</sequence>
<feature type="transmembrane region" description="Helical" evidence="11">
    <location>
        <begin position="12"/>
        <end position="32"/>
    </location>
</feature>
<keyword evidence="11" id="KW-0472">Membrane</keyword>
<evidence type="ECO:0000256" key="2">
    <source>
        <dbReference type="ARBA" id="ARBA00004972"/>
    </source>
</evidence>
<dbReference type="InterPro" id="IPR036396">
    <property type="entry name" value="Cyt_P450_sf"/>
</dbReference>
<keyword evidence="13" id="KW-1185">Reference proteome</keyword>
<dbReference type="EMBL" id="JAFJYH010000545">
    <property type="protein sequence ID" value="KAG4410980.1"/>
    <property type="molecule type" value="Genomic_DNA"/>
</dbReference>
<dbReference type="PANTHER" id="PTHR24305">
    <property type="entry name" value="CYTOCHROME P450"/>
    <property type="match status" value="1"/>
</dbReference>
<proteinExistence type="inferred from homology"/>
<dbReference type="PRINTS" id="PR00465">
    <property type="entry name" value="EP450IV"/>
</dbReference>
<evidence type="ECO:0000256" key="6">
    <source>
        <dbReference type="ARBA" id="ARBA00023026"/>
    </source>
</evidence>
<dbReference type="GO" id="GO:0004497">
    <property type="term" value="F:monooxygenase activity"/>
    <property type="evidence" value="ECO:0007669"/>
    <property type="project" value="InterPro"/>
</dbReference>
<dbReference type="CDD" id="cd11060">
    <property type="entry name" value="CYP57A1-like"/>
    <property type="match status" value="1"/>
</dbReference>
<keyword evidence="10" id="KW-0349">Heme</keyword>
<comment type="similarity">
    <text evidence="3">Belongs to the cytochrome P450 family.</text>
</comment>
<dbReference type="PRINTS" id="PR00385">
    <property type="entry name" value="P450"/>
</dbReference>
<dbReference type="FunFam" id="1.10.630.10:FF:000076">
    <property type="entry name" value="Cytochrome P450 monooxygenase"/>
    <property type="match status" value="1"/>
</dbReference>
<evidence type="ECO:0000256" key="10">
    <source>
        <dbReference type="PIRSR" id="PIRSR602403-1"/>
    </source>
</evidence>
<keyword evidence="5 10" id="KW-0408">Iron</keyword>
<evidence type="ECO:0000256" key="8">
    <source>
        <dbReference type="ARBA" id="ARBA00068222"/>
    </source>
</evidence>
<evidence type="ECO:0000256" key="7">
    <source>
        <dbReference type="ARBA" id="ARBA00067672"/>
    </source>
</evidence>
<gene>
    <name evidence="12" type="ORF">IFR04_015888</name>
</gene>
<dbReference type="Gene3D" id="1.10.630.10">
    <property type="entry name" value="Cytochrome P450"/>
    <property type="match status" value="1"/>
</dbReference>
<keyword evidence="11" id="KW-0812">Transmembrane</keyword>
<evidence type="ECO:0000256" key="5">
    <source>
        <dbReference type="ARBA" id="ARBA00023004"/>
    </source>
</evidence>
<comment type="caution">
    <text evidence="12">The sequence shown here is derived from an EMBL/GenBank/DDBJ whole genome shotgun (WGS) entry which is preliminary data.</text>
</comment>
<protein>
    <recommendedName>
        <fullName evidence="8">Cytochrome P450 monooxygenase ABA1</fullName>
    </recommendedName>
    <alternativeName>
        <fullName evidence="9">Abscisic acid biosynthesis protein 1</fullName>
    </alternativeName>
    <alternativeName>
        <fullName evidence="7">Cytochrome P450 monooxygenase aba1</fullName>
    </alternativeName>
</protein>
<evidence type="ECO:0000313" key="13">
    <source>
        <dbReference type="Proteomes" id="UP000664132"/>
    </source>
</evidence>
<dbReference type="GO" id="GO:0020037">
    <property type="term" value="F:heme binding"/>
    <property type="evidence" value="ECO:0007669"/>
    <property type="project" value="InterPro"/>
</dbReference>
<dbReference type="InterPro" id="IPR001128">
    <property type="entry name" value="Cyt_P450"/>
</dbReference>
<evidence type="ECO:0000256" key="1">
    <source>
        <dbReference type="ARBA" id="ARBA00001971"/>
    </source>
</evidence>
<keyword evidence="6" id="KW-0843">Virulence</keyword>
<dbReference type="AlphaFoldDB" id="A0A8H7VZ17"/>
<dbReference type="SUPFAM" id="SSF48264">
    <property type="entry name" value="Cytochrome P450"/>
    <property type="match status" value="1"/>
</dbReference>
<accession>A0A8H7VZ17</accession>
<dbReference type="PANTHER" id="PTHR24305:SF168">
    <property type="entry name" value="P450, PUTATIVE (EUROFUNG)-RELATED"/>
    <property type="match status" value="1"/>
</dbReference>
<keyword evidence="11" id="KW-1133">Transmembrane helix</keyword>
<reference evidence="12" key="1">
    <citation type="submission" date="2021-02" db="EMBL/GenBank/DDBJ databases">
        <title>Genome sequence Cadophora malorum strain M34.</title>
        <authorList>
            <person name="Stefanovic E."/>
            <person name="Vu D."/>
            <person name="Scully C."/>
            <person name="Dijksterhuis J."/>
            <person name="Roader J."/>
            <person name="Houbraken J."/>
        </authorList>
    </citation>
    <scope>NUCLEOTIDE SEQUENCE</scope>
    <source>
        <strain evidence="12">M34</strain>
    </source>
</reference>
<evidence type="ECO:0000256" key="11">
    <source>
        <dbReference type="SAM" id="Phobius"/>
    </source>
</evidence>
<organism evidence="12 13">
    <name type="scientific">Cadophora malorum</name>
    <dbReference type="NCBI Taxonomy" id="108018"/>
    <lineage>
        <taxon>Eukaryota</taxon>
        <taxon>Fungi</taxon>
        <taxon>Dikarya</taxon>
        <taxon>Ascomycota</taxon>
        <taxon>Pezizomycotina</taxon>
        <taxon>Leotiomycetes</taxon>
        <taxon>Helotiales</taxon>
        <taxon>Ploettnerulaceae</taxon>
        <taxon>Cadophora</taxon>
    </lineage>
</organism>
<feature type="binding site" description="axial binding residue" evidence="10">
    <location>
        <position position="446"/>
    </location>
    <ligand>
        <name>heme</name>
        <dbReference type="ChEBI" id="CHEBI:30413"/>
    </ligand>
    <ligandPart>
        <name>Fe</name>
        <dbReference type="ChEBI" id="CHEBI:18248"/>
    </ligandPart>
</feature>
<evidence type="ECO:0000313" key="12">
    <source>
        <dbReference type="EMBL" id="KAG4410980.1"/>
    </source>
</evidence>
<dbReference type="GO" id="GO:0005506">
    <property type="term" value="F:iron ion binding"/>
    <property type="evidence" value="ECO:0007669"/>
    <property type="project" value="InterPro"/>
</dbReference>
<evidence type="ECO:0000256" key="9">
    <source>
        <dbReference type="ARBA" id="ARBA00079990"/>
    </source>
</evidence>
<keyword evidence="4 10" id="KW-0479">Metal-binding</keyword>
<dbReference type="InterPro" id="IPR002403">
    <property type="entry name" value="Cyt_P450_E_grp-IV"/>
</dbReference>
<evidence type="ECO:0000256" key="4">
    <source>
        <dbReference type="ARBA" id="ARBA00022723"/>
    </source>
</evidence>